<evidence type="ECO:0000313" key="5">
    <source>
        <dbReference type="EMBL" id="CAI5757536.1"/>
    </source>
</evidence>
<keyword evidence="6" id="KW-1185">Reference proteome</keyword>
<dbReference type="AlphaFoldDB" id="A0A9W4X9P2"/>
<evidence type="ECO:0000256" key="4">
    <source>
        <dbReference type="RuleBase" id="RU000363"/>
    </source>
</evidence>
<dbReference type="InterPro" id="IPR036291">
    <property type="entry name" value="NAD(P)-bd_dom_sf"/>
</dbReference>
<keyword evidence="3" id="KW-0560">Oxidoreductase</keyword>
<name>A0A9W4X9P2_9ASCO</name>
<dbReference type="Gene3D" id="3.40.50.720">
    <property type="entry name" value="NAD(P)-binding Rossmann-like Domain"/>
    <property type="match status" value="1"/>
</dbReference>
<reference evidence="5" key="1">
    <citation type="submission" date="2022-12" db="EMBL/GenBank/DDBJ databases">
        <authorList>
            <person name="Brejova B."/>
        </authorList>
    </citation>
    <scope>NUCLEOTIDE SEQUENCE</scope>
</reference>
<dbReference type="PRINTS" id="PR00080">
    <property type="entry name" value="SDRFAMILY"/>
</dbReference>
<comment type="caution">
    <text evidence="5">The sequence shown here is derived from an EMBL/GenBank/DDBJ whole genome shotgun (WGS) entry which is preliminary data.</text>
</comment>
<accession>A0A9W4X9P2</accession>
<dbReference type="SUPFAM" id="SSF51735">
    <property type="entry name" value="NAD(P)-binding Rossmann-fold domains"/>
    <property type="match status" value="1"/>
</dbReference>
<dbReference type="EMBL" id="CANTUO010000002">
    <property type="protein sequence ID" value="CAI5757536.1"/>
    <property type="molecule type" value="Genomic_DNA"/>
</dbReference>
<dbReference type="OrthoDB" id="191139at2759"/>
<gene>
    <name evidence="5" type="ORF">CANVERA_P2050</name>
</gene>
<evidence type="ECO:0000256" key="3">
    <source>
        <dbReference type="ARBA" id="ARBA00023002"/>
    </source>
</evidence>
<dbReference type="PANTHER" id="PTHR24320:SF282">
    <property type="entry name" value="WW DOMAIN-CONTAINING OXIDOREDUCTASE"/>
    <property type="match status" value="1"/>
</dbReference>
<sequence>MFIDKSKFFNPNDAPYYNPIDDHKVVLITGGNSGIGWYTVLHLYLHGYIIYIAGRTESKVLKAIEDIKIEAKKRRDTEKEQQHPLGELNYIYIDLLDLSTVPKAVEKFKSREKKLDILINNAGIMGIPYEITRDGYEVQYQVNFVSHFLLTLQLIPQLKASDFGPRVINLSSIGHNFEFKHYTPEQNTLKNWPNSWYTWVRYGIAKTTQIQFSKEMSKKYPSILTIAIHPGIILGTDLYKYWKTIPVVKYGSKLVFSISDKVMGVSNEEGALATLRAAMDPNLSTTKNNGDYFVTGGVIDTPSKIARNEKYCKETWDWNLEQLIKKGYELDNITEVDEKN</sequence>
<protein>
    <submittedName>
        <fullName evidence="5">Uncharacterized protein</fullName>
    </submittedName>
</protein>
<dbReference type="GO" id="GO:0016491">
    <property type="term" value="F:oxidoreductase activity"/>
    <property type="evidence" value="ECO:0007669"/>
    <property type="project" value="UniProtKB-KW"/>
</dbReference>
<dbReference type="InterPro" id="IPR002347">
    <property type="entry name" value="SDR_fam"/>
</dbReference>
<dbReference type="Pfam" id="PF00106">
    <property type="entry name" value="adh_short"/>
    <property type="match status" value="1"/>
</dbReference>
<keyword evidence="2" id="KW-0521">NADP</keyword>
<evidence type="ECO:0000256" key="1">
    <source>
        <dbReference type="ARBA" id="ARBA00006484"/>
    </source>
</evidence>
<dbReference type="PANTHER" id="PTHR24320">
    <property type="entry name" value="RETINOL DEHYDROGENASE"/>
    <property type="match status" value="1"/>
</dbReference>
<evidence type="ECO:0000256" key="2">
    <source>
        <dbReference type="ARBA" id="ARBA00022857"/>
    </source>
</evidence>
<organism evidence="5 6">
    <name type="scientific">Candida verbasci</name>
    <dbReference type="NCBI Taxonomy" id="1227364"/>
    <lineage>
        <taxon>Eukaryota</taxon>
        <taxon>Fungi</taxon>
        <taxon>Dikarya</taxon>
        <taxon>Ascomycota</taxon>
        <taxon>Saccharomycotina</taxon>
        <taxon>Pichiomycetes</taxon>
        <taxon>Debaryomycetaceae</taxon>
        <taxon>Candida/Lodderomyces clade</taxon>
        <taxon>Candida</taxon>
    </lineage>
</organism>
<dbReference type="Proteomes" id="UP001152885">
    <property type="component" value="Unassembled WGS sequence"/>
</dbReference>
<comment type="similarity">
    <text evidence="1 4">Belongs to the short-chain dehydrogenases/reductases (SDR) family.</text>
</comment>
<evidence type="ECO:0000313" key="6">
    <source>
        <dbReference type="Proteomes" id="UP001152885"/>
    </source>
</evidence>
<dbReference type="PRINTS" id="PR00081">
    <property type="entry name" value="GDHRDH"/>
</dbReference>
<proteinExistence type="inferred from homology"/>